<accession>A0A8H3HL52</accession>
<name>A0A8H3HL52_9AGAM</name>
<feature type="compositionally biased region" description="Polar residues" evidence="1">
    <location>
        <begin position="79"/>
        <end position="88"/>
    </location>
</feature>
<organism evidence="2 3">
    <name type="scientific">Rhizoctonia solani</name>
    <dbReference type="NCBI Taxonomy" id="456999"/>
    <lineage>
        <taxon>Eukaryota</taxon>
        <taxon>Fungi</taxon>
        <taxon>Dikarya</taxon>
        <taxon>Basidiomycota</taxon>
        <taxon>Agaricomycotina</taxon>
        <taxon>Agaricomycetes</taxon>
        <taxon>Cantharellales</taxon>
        <taxon>Ceratobasidiaceae</taxon>
        <taxon>Rhizoctonia</taxon>
    </lineage>
</organism>
<comment type="caution">
    <text evidence="2">The sequence shown here is derived from an EMBL/GenBank/DDBJ whole genome shotgun (WGS) entry which is preliminary data.</text>
</comment>
<gene>
    <name evidence="2" type="ORF">RDB_LOCUS142057</name>
</gene>
<feature type="region of interest" description="Disordered" evidence="1">
    <location>
        <begin position="15"/>
        <end position="89"/>
    </location>
</feature>
<dbReference type="OrthoDB" id="3174644at2759"/>
<reference evidence="2" key="1">
    <citation type="submission" date="2021-01" db="EMBL/GenBank/DDBJ databases">
        <authorList>
            <person name="Kaushik A."/>
        </authorList>
    </citation>
    <scope>NUCLEOTIDE SEQUENCE</scope>
    <source>
        <strain evidence="2">AG3-1AP</strain>
    </source>
</reference>
<proteinExistence type="predicted"/>
<evidence type="ECO:0000313" key="3">
    <source>
        <dbReference type="Proteomes" id="UP000663831"/>
    </source>
</evidence>
<evidence type="ECO:0000256" key="1">
    <source>
        <dbReference type="SAM" id="MobiDB-lite"/>
    </source>
</evidence>
<dbReference type="Proteomes" id="UP000663831">
    <property type="component" value="Unassembled WGS sequence"/>
</dbReference>
<protein>
    <submittedName>
        <fullName evidence="2">Uncharacterized protein</fullName>
    </submittedName>
</protein>
<dbReference type="EMBL" id="CAJMWV010006191">
    <property type="protein sequence ID" value="CAE6519402.1"/>
    <property type="molecule type" value="Genomic_DNA"/>
</dbReference>
<sequence length="327" mass="37626">MPSFTLDGLAAVIEQRRAQREAQENGITSGSSEPDEFPEASQIARTEVSDDLIDPALRENREDEQPVTPAQQRRRPRSESTSIETPVQRSAKYARITELACNTYTLSGSKRKEVQDFSALDLHEKHIVSYALLQSLRHDLMVQEARHSSMSVNLSSDLRTHWDDWGVSRSVVQNSDALAKLVASYSRRLTDDRFLIKSVLKKAIIEGHCINKVMNQITPGSMFVTDAHRGRWAWIIGYYKQHREDGSKENPRFWHDLDDSLLARNELLVSKEPDPREREEVRQIEYKDALLEYCHDHPTTEAARDSPYDMPNWQVTLEARLARKHSF</sequence>
<dbReference type="AlphaFoldDB" id="A0A8H3HL52"/>
<evidence type="ECO:0000313" key="2">
    <source>
        <dbReference type="EMBL" id="CAE6519402.1"/>
    </source>
</evidence>